<feature type="compositionally biased region" description="Basic and acidic residues" evidence="1">
    <location>
        <begin position="80"/>
        <end position="96"/>
    </location>
</feature>
<evidence type="ECO:0000313" key="2">
    <source>
        <dbReference type="EMBL" id="GBM89106.1"/>
    </source>
</evidence>
<evidence type="ECO:0000256" key="1">
    <source>
        <dbReference type="SAM" id="MobiDB-lite"/>
    </source>
</evidence>
<dbReference type="AlphaFoldDB" id="A0A4Y2JJ15"/>
<dbReference type="EMBL" id="BGPR01190198">
    <property type="protein sequence ID" value="GBM89106.1"/>
    <property type="molecule type" value="Genomic_DNA"/>
</dbReference>
<comment type="caution">
    <text evidence="2">The sequence shown here is derived from an EMBL/GenBank/DDBJ whole genome shotgun (WGS) entry which is preliminary data.</text>
</comment>
<protein>
    <submittedName>
        <fullName evidence="2">Uncharacterized protein</fullName>
    </submittedName>
</protein>
<dbReference type="Proteomes" id="UP000499080">
    <property type="component" value="Unassembled WGS sequence"/>
</dbReference>
<evidence type="ECO:0000313" key="3">
    <source>
        <dbReference type="Proteomes" id="UP000499080"/>
    </source>
</evidence>
<organism evidence="2 3">
    <name type="scientific">Araneus ventricosus</name>
    <name type="common">Orbweaver spider</name>
    <name type="synonym">Epeira ventricosa</name>
    <dbReference type="NCBI Taxonomy" id="182803"/>
    <lineage>
        <taxon>Eukaryota</taxon>
        <taxon>Metazoa</taxon>
        <taxon>Ecdysozoa</taxon>
        <taxon>Arthropoda</taxon>
        <taxon>Chelicerata</taxon>
        <taxon>Arachnida</taxon>
        <taxon>Araneae</taxon>
        <taxon>Araneomorphae</taxon>
        <taxon>Entelegynae</taxon>
        <taxon>Araneoidea</taxon>
        <taxon>Araneidae</taxon>
        <taxon>Araneus</taxon>
    </lineage>
</organism>
<name>A0A4Y2JJ15_ARAVE</name>
<proteinExistence type="predicted"/>
<reference evidence="2 3" key="1">
    <citation type="journal article" date="2019" name="Sci. Rep.">
        <title>Orb-weaving spider Araneus ventricosus genome elucidates the spidroin gene catalogue.</title>
        <authorList>
            <person name="Kono N."/>
            <person name="Nakamura H."/>
            <person name="Ohtoshi R."/>
            <person name="Moran D.A.P."/>
            <person name="Shinohara A."/>
            <person name="Yoshida Y."/>
            <person name="Fujiwara M."/>
            <person name="Mori M."/>
            <person name="Tomita M."/>
            <person name="Arakawa K."/>
        </authorList>
    </citation>
    <scope>NUCLEOTIDE SEQUENCE [LARGE SCALE GENOMIC DNA]</scope>
</reference>
<accession>A0A4Y2JJ15</accession>
<keyword evidence="3" id="KW-1185">Reference proteome</keyword>
<gene>
    <name evidence="2" type="ORF">AVEN_177835_1</name>
</gene>
<sequence>MILEFLLLRQKIFTLLLPPPQLPTVKHNADSMICLNTSLEKCVVTSDQAMLPKRVLNADRCSRGIIRDIPGPFTRYAKPRSKDRVQSDQRKEKEALSRALRRIRTHGTGRFFC</sequence>
<feature type="region of interest" description="Disordered" evidence="1">
    <location>
        <begin position="75"/>
        <end position="96"/>
    </location>
</feature>